<dbReference type="EMBL" id="KZ084086">
    <property type="protein sequence ID" value="OSD08803.1"/>
    <property type="molecule type" value="Genomic_DNA"/>
</dbReference>
<proteinExistence type="predicted"/>
<name>A0A1Y2J7D0_TRAC3</name>
<dbReference type="AlphaFoldDB" id="A0A1Y2J7D0"/>
<evidence type="ECO:0000313" key="1">
    <source>
        <dbReference type="EMBL" id="OSD08803.1"/>
    </source>
</evidence>
<protein>
    <submittedName>
        <fullName evidence="1">Uncharacterized protein</fullName>
    </submittedName>
</protein>
<accession>A0A1Y2J7D0</accession>
<feature type="non-terminal residue" evidence="1">
    <location>
        <position position="1"/>
    </location>
</feature>
<sequence>LHDVIHRNVLPWSMRDLQRLEETKGLVPRSFDVSARVAGLDVLTYVGRDPGPGEVASDQLLRVFASWVT</sequence>
<evidence type="ECO:0000313" key="2">
    <source>
        <dbReference type="Proteomes" id="UP000193067"/>
    </source>
</evidence>
<organism evidence="1 2">
    <name type="scientific">Trametes coccinea (strain BRFM310)</name>
    <name type="common">Pycnoporus coccineus</name>
    <dbReference type="NCBI Taxonomy" id="1353009"/>
    <lineage>
        <taxon>Eukaryota</taxon>
        <taxon>Fungi</taxon>
        <taxon>Dikarya</taxon>
        <taxon>Basidiomycota</taxon>
        <taxon>Agaricomycotina</taxon>
        <taxon>Agaricomycetes</taxon>
        <taxon>Polyporales</taxon>
        <taxon>Polyporaceae</taxon>
        <taxon>Trametes</taxon>
    </lineage>
</organism>
<reference evidence="1 2" key="1">
    <citation type="journal article" date="2015" name="Biotechnol. Biofuels">
        <title>Enhanced degradation of softwood versus hardwood by the white-rot fungus Pycnoporus coccineus.</title>
        <authorList>
            <person name="Couturier M."/>
            <person name="Navarro D."/>
            <person name="Chevret D."/>
            <person name="Henrissat B."/>
            <person name="Piumi F."/>
            <person name="Ruiz-Duenas F.J."/>
            <person name="Martinez A.T."/>
            <person name="Grigoriev I.V."/>
            <person name="Riley R."/>
            <person name="Lipzen A."/>
            <person name="Berrin J.G."/>
            <person name="Master E.R."/>
            <person name="Rosso M.N."/>
        </authorList>
    </citation>
    <scope>NUCLEOTIDE SEQUENCE [LARGE SCALE GENOMIC DNA]</scope>
    <source>
        <strain evidence="1 2">BRFM310</strain>
    </source>
</reference>
<gene>
    <name evidence="1" type="ORF">PYCCODRAFT_1356941</name>
</gene>
<dbReference type="Proteomes" id="UP000193067">
    <property type="component" value="Unassembled WGS sequence"/>
</dbReference>
<keyword evidence="2" id="KW-1185">Reference proteome</keyword>